<evidence type="ECO:0000256" key="2">
    <source>
        <dbReference type="ARBA" id="ARBA00005340"/>
    </source>
</evidence>
<dbReference type="NCBIfam" id="TIGR00587">
    <property type="entry name" value="nfo"/>
    <property type="match status" value="1"/>
</dbReference>
<dbReference type="PROSITE" id="PS51432">
    <property type="entry name" value="AP_NUCLEASE_F2_4"/>
    <property type="match status" value="1"/>
</dbReference>
<dbReference type="GO" id="GO:0003906">
    <property type="term" value="F:DNA-(apurinic or apyrimidinic site) endonuclease activity"/>
    <property type="evidence" value="ECO:0007669"/>
    <property type="project" value="TreeGrafter"/>
</dbReference>
<comment type="similarity">
    <text evidence="2">Belongs to the AP endonuclease 2 family.</text>
</comment>
<protein>
    <submittedName>
        <fullName evidence="9">Deoxyribonuclease IV</fullName>
    </submittedName>
</protein>
<dbReference type="GO" id="GO:0003677">
    <property type="term" value="F:DNA binding"/>
    <property type="evidence" value="ECO:0007669"/>
    <property type="project" value="InterPro"/>
</dbReference>
<dbReference type="SMART" id="SM00518">
    <property type="entry name" value="AP2Ec"/>
    <property type="match status" value="1"/>
</dbReference>
<evidence type="ECO:0000256" key="6">
    <source>
        <dbReference type="ARBA" id="ARBA00022833"/>
    </source>
</evidence>
<keyword evidence="5" id="KW-0378">Hydrolase</keyword>
<dbReference type="PROSITE" id="PS00729">
    <property type="entry name" value="AP_NUCLEASE_F2_1"/>
    <property type="match status" value="1"/>
</dbReference>
<dbReference type="GO" id="GO:0008270">
    <property type="term" value="F:zinc ion binding"/>
    <property type="evidence" value="ECO:0007669"/>
    <property type="project" value="InterPro"/>
</dbReference>
<comment type="cofactor">
    <cofactor evidence="1">
        <name>Zn(2+)</name>
        <dbReference type="ChEBI" id="CHEBI:29105"/>
    </cofactor>
</comment>
<evidence type="ECO:0000256" key="7">
    <source>
        <dbReference type="ARBA" id="ARBA00023204"/>
    </source>
</evidence>
<feature type="non-terminal residue" evidence="9">
    <location>
        <position position="1"/>
    </location>
</feature>
<dbReference type="InterPro" id="IPR036237">
    <property type="entry name" value="Xyl_isomerase-like_sf"/>
</dbReference>
<dbReference type="GO" id="GO:0008081">
    <property type="term" value="F:phosphoric diester hydrolase activity"/>
    <property type="evidence" value="ECO:0007669"/>
    <property type="project" value="TreeGrafter"/>
</dbReference>
<dbReference type="PANTHER" id="PTHR21445">
    <property type="entry name" value="ENDONUCLEASE IV ENDODEOXYRIBONUCLEASE IV"/>
    <property type="match status" value="1"/>
</dbReference>
<evidence type="ECO:0000256" key="1">
    <source>
        <dbReference type="ARBA" id="ARBA00001947"/>
    </source>
</evidence>
<dbReference type="InterPro" id="IPR013022">
    <property type="entry name" value="Xyl_isomerase-like_TIM-brl"/>
</dbReference>
<keyword evidence="3" id="KW-0479">Metal-binding</keyword>
<accession>A0A1F4TRC9</accession>
<dbReference type="Pfam" id="PF01261">
    <property type="entry name" value="AP_endonuc_2"/>
    <property type="match status" value="1"/>
</dbReference>
<keyword evidence="4" id="KW-0227">DNA damage</keyword>
<evidence type="ECO:0000313" key="10">
    <source>
        <dbReference type="Proteomes" id="UP000178951"/>
    </source>
</evidence>
<proteinExistence type="inferred from homology"/>
<dbReference type="CDD" id="cd00019">
    <property type="entry name" value="AP2Ec"/>
    <property type="match status" value="1"/>
</dbReference>
<evidence type="ECO:0000256" key="3">
    <source>
        <dbReference type="ARBA" id="ARBA00022723"/>
    </source>
</evidence>
<evidence type="ECO:0000259" key="8">
    <source>
        <dbReference type="Pfam" id="PF01261"/>
    </source>
</evidence>
<evidence type="ECO:0000256" key="5">
    <source>
        <dbReference type="ARBA" id="ARBA00022801"/>
    </source>
</evidence>
<dbReference type="EMBL" id="MEUF01000031">
    <property type="protein sequence ID" value="OGC35302.1"/>
    <property type="molecule type" value="Genomic_DNA"/>
</dbReference>
<dbReference type="GO" id="GO:0006284">
    <property type="term" value="P:base-excision repair"/>
    <property type="evidence" value="ECO:0007669"/>
    <property type="project" value="TreeGrafter"/>
</dbReference>
<dbReference type="PANTHER" id="PTHR21445:SF0">
    <property type="entry name" value="APURINIC-APYRIMIDINIC ENDONUCLEASE"/>
    <property type="match status" value="1"/>
</dbReference>
<dbReference type="Proteomes" id="UP000178951">
    <property type="component" value="Unassembled WGS sequence"/>
</dbReference>
<dbReference type="Gene3D" id="3.20.20.150">
    <property type="entry name" value="Divalent-metal-dependent TIM barrel enzymes"/>
    <property type="match status" value="1"/>
</dbReference>
<dbReference type="InterPro" id="IPR001719">
    <property type="entry name" value="AP_endonuc_2"/>
</dbReference>
<keyword evidence="6" id="KW-0862">Zinc</keyword>
<comment type="caution">
    <text evidence="9">The sequence shown here is derived from an EMBL/GenBank/DDBJ whole genome shotgun (WGS) entry which is preliminary data.</text>
</comment>
<dbReference type="FunFam" id="3.20.20.150:FF:000001">
    <property type="entry name" value="Probable endonuclease 4"/>
    <property type="match status" value="1"/>
</dbReference>
<evidence type="ECO:0000256" key="4">
    <source>
        <dbReference type="ARBA" id="ARBA00022763"/>
    </source>
</evidence>
<gene>
    <name evidence="9" type="ORF">A2311_00720</name>
</gene>
<dbReference type="AlphaFoldDB" id="A0A1F4TRC9"/>
<organism evidence="9 10">
    <name type="scientific">candidate division WOR-1 bacterium RIFOXYB2_FULL_48_7</name>
    <dbReference type="NCBI Taxonomy" id="1802583"/>
    <lineage>
        <taxon>Bacteria</taxon>
        <taxon>Bacillati</taxon>
        <taxon>Saganbacteria</taxon>
    </lineage>
</organism>
<feature type="domain" description="Xylose isomerase-like TIM barrel" evidence="8">
    <location>
        <begin position="2"/>
        <end position="213"/>
    </location>
</feature>
<dbReference type="PROSITE" id="PS00730">
    <property type="entry name" value="AP_NUCLEASE_F2_2"/>
    <property type="match status" value="1"/>
</dbReference>
<sequence>FAHAGYLINLATSDPVNRQKSIDSMLDELARSAQLQLPFIVLHPGSFLTQTTEAGIKSVAANLDHLLARTVKSKVKIALETTAGQGTNLGQTFAELARIINLCQHQDRLAVCFDTCHAFAAGYDLKTPAGYKKCWEEFDRLIGLNKLAAIHLNDSKGALGSHKDRHEHIGQGSLGLAAFKQLLNDQRFTSLPMVLETPKDPDQDQDKKNLQLLASLFET</sequence>
<name>A0A1F4TRC9_UNCSA</name>
<dbReference type="STRING" id="1802583.A2311_00720"/>
<dbReference type="InterPro" id="IPR018246">
    <property type="entry name" value="AP_endonuc_F2_Zn_BS"/>
</dbReference>
<dbReference type="SUPFAM" id="SSF51658">
    <property type="entry name" value="Xylose isomerase-like"/>
    <property type="match status" value="1"/>
</dbReference>
<reference evidence="9 10" key="1">
    <citation type="journal article" date="2016" name="Nat. Commun.">
        <title>Thousands of microbial genomes shed light on interconnected biogeochemical processes in an aquifer system.</title>
        <authorList>
            <person name="Anantharaman K."/>
            <person name="Brown C.T."/>
            <person name="Hug L.A."/>
            <person name="Sharon I."/>
            <person name="Castelle C.J."/>
            <person name="Probst A.J."/>
            <person name="Thomas B.C."/>
            <person name="Singh A."/>
            <person name="Wilkins M.J."/>
            <person name="Karaoz U."/>
            <person name="Brodie E.L."/>
            <person name="Williams K.H."/>
            <person name="Hubbard S.S."/>
            <person name="Banfield J.F."/>
        </authorList>
    </citation>
    <scope>NUCLEOTIDE SEQUENCE [LARGE SCALE GENOMIC DNA]</scope>
</reference>
<dbReference type="PROSITE" id="PS00731">
    <property type="entry name" value="AP_NUCLEASE_F2_3"/>
    <property type="match status" value="1"/>
</dbReference>
<keyword evidence="7" id="KW-0234">DNA repair</keyword>
<evidence type="ECO:0000313" key="9">
    <source>
        <dbReference type="EMBL" id="OGC35302.1"/>
    </source>
</evidence>